<keyword evidence="3" id="KW-0255">Endonuclease</keyword>
<dbReference type="EMBL" id="JAKGSG010000056">
    <property type="protein sequence ID" value="MCF4123215.1"/>
    <property type="molecule type" value="Genomic_DNA"/>
</dbReference>
<feature type="region of interest" description="Disordered" evidence="1">
    <location>
        <begin position="630"/>
        <end position="671"/>
    </location>
</feature>
<name>A0AA41QI75_9MICO</name>
<evidence type="ECO:0000313" key="3">
    <source>
        <dbReference type="EMBL" id="MCF4123215.1"/>
    </source>
</evidence>
<dbReference type="AlphaFoldDB" id="A0AA41QI75"/>
<evidence type="ECO:0000259" key="2">
    <source>
        <dbReference type="SMART" id="SM00507"/>
    </source>
</evidence>
<protein>
    <submittedName>
        <fullName evidence="3">HNH endonuclease</fullName>
    </submittedName>
</protein>
<evidence type="ECO:0000313" key="4">
    <source>
        <dbReference type="Proteomes" id="UP001165405"/>
    </source>
</evidence>
<proteinExistence type="predicted"/>
<sequence length="671" mass="68227">MFEWSRGAWGGQADAGLPLADARGWVEEAFAAPWLGSASAAGPGGLVGGQTTAAAVGAGAAGAGFGAAAVVDGVDMSWSDARTAGPRASTGRAFTVSAAASVHPVAPSLTGRGLALVGGEAVSDDAAAAVRDVALETALAGAVPGPGLAALLGDLKVADVADHVLVEVVAAGSRLAAWAAGVQASAAGELAARRAWSAEREHLGDELAATVGHTPTVGRTLVARGEALEDLPEVRSALTAGVVDVAKVDVLAFTGVFADPVDRRAATMKVLPDAPRLGLRALRTRMLAEAVKASPEAVEINRKAAAAERYVRLEAVENSMAYLTAYLPAGDAAAVWAVLDDAGHQVSRTPGEARTLAQARADALVALTTGRILPTAGDGETLTTTAAPASQSTGSVCATTSTTTSIVVVGAPTGGTVGGTAATTSTSVATGPAESAPAEAAGTVVGGVSRGLLVRPAAGGCASCGASVGEAGYVLRPVPVRPLVRVTVGAGTLLGLDDAPGELSGYGPVPAQVARTLAEDATWQRLVTDPLTGILTDHSTKTYVPGRVLRRAVEARDGTCTFPFCDRPAERCDLDHIHPFDHTRARDPETHGDEPGQTRAANLHPLCRRHHRAKTTGGWTVTRDETTGTIAWTSPTGRTFTRTANTVDPSHDNPATQDDRADVRRRRLHDR</sequence>
<keyword evidence="4" id="KW-1185">Reference proteome</keyword>
<feature type="domain" description="HNH nuclease" evidence="2">
    <location>
        <begin position="548"/>
        <end position="612"/>
    </location>
</feature>
<feature type="compositionally biased region" description="Polar residues" evidence="1">
    <location>
        <begin position="630"/>
        <end position="656"/>
    </location>
</feature>
<dbReference type="Proteomes" id="UP001165405">
    <property type="component" value="Unassembled WGS sequence"/>
</dbReference>
<dbReference type="GO" id="GO:0004519">
    <property type="term" value="F:endonuclease activity"/>
    <property type="evidence" value="ECO:0007669"/>
    <property type="project" value="UniProtKB-KW"/>
</dbReference>
<accession>A0AA41QI75</accession>
<keyword evidence="3" id="KW-0540">Nuclease</keyword>
<dbReference type="InterPro" id="IPR003615">
    <property type="entry name" value="HNH_nuc"/>
</dbReference>
<comment type="caution">
    <text evidence="3">The sequence shown here is derived from an EMBL/GenBank/DDBJ whole genome shotgun (WGS) entry which is preliminary data.</text>
</comment>
<evidence type="ECO:0000256" key="1">
    <source>
        <dbReference type="SAM" id="MobiDB-lite"/>
    </source>
</evidence>
<keyword evidence="3" id="KW-0378">Hydrolase</keyword>
<organism evidence="3 4">
    <name type="scientific">Antribacter soli</name>
    <dbReference type="NCBI Taxonomy" id="2910976"/>
    <lineage>
        <taxon>Bacteria</taxon>
        <taxon>Bacillati</taxon>
        <taxon>Actinomycetota</taxon>
        <taxon>Actinomycetes</taxon>
        <taxon>Micrococcales</taxon>
        <taxon>Promicromonosporaceae</taxon>
        <taxon>Antribacter</taxon>
    </lineage>
</organism>
<gene>
    <name evidence="3" type="ORF">L1785_19785</name>
</gene>
<dbReference type="SMART" id="SM00507">
    <property type="entry name" value="HNHc"/>
    <property type="match status" value="1"/>
</dbReference>
<reference evidence="3" key="1">
    <citation type="submission" date="2022-01" db="EMBL/GenBank/DDBJ databases">
        <title>Antribacter sp. nov., isolated from Guizhou of China.</title>
        <authorList>
            <person name="Chengliang C."/>
            <person name="Ya Z."/>
        </authorList>
    </citation>
    <scope>NUCLEOTIDE SEQUENCE</scope>
    <source>
        <strain evidence="3">KLBMP 9083</strain>
    </source>
</reference>
<dbReference type="CDD" id="cd00085">
    <property type="entry name" value="HNHc"/>
    <property type="match status" value="1"/>
</dbReference>
<dbReference type="Gene3D" id="1.10.30.50">
    <property type="match status" value="1"/>
</dbReference>
<dbReference type="RefSeq" id="WP_236091028.1">
    <property type="nucleotide sequence ID" value="NZ_JAKGSG010000056.1"/>
</dbReference>